<dbReference type="SUPFAM" id="SSF46894">
    <property type="entry name" value="C-terminal effector domain of the bipartite response regulators"/>
    <property type="match status" value="1"/>
</dbReference>
<dbReference type="InterPro" id="IPR000792">
    <property type="entry name" value="Tscrpt_reg_LuxR_C"/>
</dbReference>
<dbReference type="Gene3D" id="1.25.40.10">
    <property type="entry name" value="Tetratricopeptide repeat domain"/>
    <property type="match status" value="1"/>
</dbReference>
<dbReference type="RefSeq" id="WP_311557218.1">
    <property type="nucleotide sequence ID" value="NZ_JAVREJ010000011.1"/>
</dbReference>
<dbReference type="SMART" id="SM00421">
    <property type="entry name" value="HTH_LUXR"/>
    <property type="match status" value="1"/>
</dbReference>
<reference evidence="4" key="1">
    <citation type="submission" date="2023-07" db="EMBL/GenBank/DDBJ databases">
        <title>30 novel species of actinomycetes from the DSMZ collection.</title>
        <authorList>
            <person name="Nouioui I."/>
        </authorList>
    </citation>
    <scope>NUCLEOTIDE SEQUENCE [LARGE SCALE GENOMIC DNA]</scope>
    <source>
        <strain evidence="4">DSM 45834</strain>
    </source>
</reference>
<organism evidence="3 4">
    <name type="scientific">Pseudonocardia charpentierae</name>
    <dbReference type="NCBI Taxonomy" id="3075545"/>
    <lineage>
        <taxon>Bacteria</taxon>
        <taxon>Bacillati</taxon>
        <taxon>Actinomycetota</taxon>
        <taxon>Actinomycetes</taxon>
        <taxon>Pseudonocardiales</taxon>
        <taxon>Pseudonocardiaceae</taxon>
        <taxon>Pseudonocardia</taxon>
    </lineage>
</organism>
<evidence type="ECO:0000313" key="3">
    <source>
        <dbReference type="EMBL" id="MDT0351080.1"/>
    </source>
</evidence>
<feature type="domain" description="HTH luxR-type" evidence="2">
    <location>
        <begin position="487"/>
        <end position="552"/>
    </location>
</feature>
<dbReference type="PANTHER" id="PTHR43214">
    <property type="entry name" value="TWO-COMPONENT RESPONSE REGULATOR"/>
    <property type="match status" value="1"/>
</dbReference>
<name>A0ABU2NAV1_9PSEU</name>
<accession>A0ABU2NAV1</accession>
<evidence type="ECO:0000313" key="4">
    <source>
        <dbReference type="Proteomes" id="UP001183202"/>
    </source>
</evidence>
<sequence>MDVDAELERARSAHRGRRWQEAADAFAEVDETSLLDVEDLERLAEALDLVGRGDEAIAVLQRVYTARVAAGEIGEALRDAFWLYRALAFNAEFAQAGGWLARATRLTEGRPNCAGQGYLLLPVAERALRDGDHDVALAAAGRAAALGSACGDRDLVTIATHQQGRALVGDGRIDDGLALLDEAMLDISAGETSARVTAWIYCKTIQTCHQLYDVHRAREWTAALNAWCDALPQFTGAYSGTCRIHRSELLQLTGAWAEAAQEARLACRQLTRGYGLIVTGGAFYQVAEIHRLHGEFDDAEQAYRQASRYGWQVQPGVALLRLAQGNAAAASAAIRRALAEARDQPIYRVPGREVTRSQLLPAYVEIMLAAQDVPAADEAATELAQIAARYRTPALHARAALARGAVHLVQGDPHGALAPLRRAHQLWHDLEAPYEAARTRVLIARACHAMHDDDGARLELASARHVFQQLGALPDVAEANDPGRTQPAGVCSSLSPREVDVLRLIAAGEPNRSIAARLALSEKTVHRHVSNIFTKLGVGSRTAAAAYAFEHGMSTTGSTAP</sequence>
<dbReference type="InterPro" id="IPR039420">
    <property type="entry name" value="WalR-like"/>
</dbReference>
<keyword evidence="1" id="KW-0238">DNA-binding</keyword>
<proteinExistence type="predicted"/>
<dbReference type="PRINTS" id="PR00038">
    <property type="entry name" value="HTHLUXR"/>
</dbReference>
<dbReference type="InterPro" id="IPR016032">
    <property type="entry name" value="Sig_transdc_resp-reg_C-effctor"/>
</dbReference>
<dbReference type="PROSITE" id="PS00622">
    <property type="entry name" value="HTH_LUXR_1"/>
    <property type="match status" value="1"/>
</dbReference>
<dbReference type="InterPro" id="IPR036388">
    <property type="entry name" value="WH-like_DNA-bd_sf"/>
</dbReference>
<gene>
    <name evidence="3" type="ORF">RM445_16235</name>
</gene>
<dbReference type="PANTHER" id="PTHR43214:SF43">
    <property type="entry name" value="TWO-COMPONENT RESPONSE REGULATOR"/>
    <property type="match status" value="1"/>
</dbReference>
<dbReference type="EMBL" id="JAVREJ010000011">
    <property type="protein sequence ID" value="MDT0351080.1"/>
    <property type="molecule type" value="Genomic_DNA"/>
</dbReference>
<protein>
    <submittedName>
        <fullName evidence="3">Response regulator transcription factor</fullName>
    </submittedName>
</protein>
<evidence type="ECO:0000259" key="2">
    <source>
        <dbReference type="PROSITE" id="PS50043"/>
    </source>
</evidence>
<dbReference type="Gene3D" id="1.10.10.10">
    <property type="entry name" value="Winged helix-like DNA-binding domain superfamily/Winged helix DNA-binding domain"/>
    <property type="match status" value="1"/>
</dbReference>
<keyword evidence="4" id="KW-1185">Reference proteome</keyword>
<dbReference type="CDD" id="cd06170">
    <property type="entry name" value="LuxR_C_like"/>
    <property type="match status" value="1"/>
</dbReference>
<comment type="caution">
    <text evidence="3">The sequence shown here is derived from an EMBL/GenBank/DDBJ whole genome shotgun (WGS) entry which is preliminary data.</text>
</comment>
<dbReference type="SUPFAM" id="SSF48452">
    <property type="entry name" value="TPR-like"/>
    <property type="match status" value="2"/>
</dbReference>
<dbReference type="Pfam" id="PF00196">
    <property type="entry name" value="GerE"/>
    <property type="match status" value="1"/>
</dbReference>
<dbReference type="PROSITE" id="PS50043">
    <property type="entry name" value="HTH_LUXR_2"/>
    <property type="match status" value="1"/>
</dbReference>
<dbReference type="InterPro" id="IPR011990">
    <property type="entry name" value="TPR-like_helical_dom_sf"/>
</dbReference>
<evidence type="ECO:0000256" key="1">
    <source>
        <dbReference type="ARBA" id="ARBA00023125"/>
    </source>
</evidence>
<dbReference type="Proteomes" id="UP001183202">
    <property type="component" value="Unassembled WGS sequence"/>
</dbReference>